<keyword evidence="9" id="KW-1185">Reference proteome</keyword>
<organism evidence="8 9">
    <name type="scientific">Jaminaea rosea</name>
    <dbReference type="NCBI Taxonomy" id="1569628"/>
    <lineage>
        <taxon>Eukaryota</taxon>
        <taxon>Fungi</taxon>
        <taxon>Dikarya</taxon>
        <taxon>Basidiomycota</taxon>
        <taxon>Ustilaginomycotina</taxon>
        <taxon>Exobasidiomycetes</taxon>
        <taxon>Microstromatales</taxon>
        <taxon>Microstromatales incertae sedis</taxon>
        <taxon>Jaminaea</taxon>
    </lineage>
</organism>
<evidence type="ECO:0000313" key="8">
    <source>
        <dbReference type="EMBL" id="PWN31028.1"/>
    </source>
</evidence>
<name>A0A316V203_9BASI</name>
<evidence type="ECO:0000313" key="9">
    <source>
        <dbReference type="Proteomes" id="UP000245884"/>
    </source>
</evidence>
<evidence type="ECO:0000256" key="3">
    <source>
        <dbReference type="ARBA" id="ARBA00023159"/>
    </source>
</evidence>
<feature type="region of interest" description="Disordered" evidence="7">
    <location>
        <begin position="1"/>
        <end position="26"/>
    </location>
</feature>
<accession>A0A316V203</accession>
<dbReference type="OrthoDB" id="66982at2759"/>
<evidence type="ECO:0000256" key="7">
    <source>
        <dbReference type="SAM" id="MobiDB-lite"/>
    </source>
</evidence>
<feature type="compositionally biased region" description="Basic and acidic residues" evidence="7">
    <location>
        <begin position="487"/>
        <end position="506"/>
    </location>
</feature>
<dbReference type="EMBL" id="KZ819662">
    <property type="protein sequence ID" value="PWN31028.1"/>
    <property type="molecule type" value="Genomic_DNA"/>
</dbReference>
<feature type="compositionally biased region" description="Low complexity" evidence="7">
    <location>
        <begin position="379"/>
        <end position="389"/>
    </location>
</feature>
<feature type="compositionally biased region" description="Low complexity" evidence="7">
    <location>
        <begin position="12"/>
        <end position="26"/>
    </location>
</feature>
<dbReference type="CDD" id="cd22926">
    <property type="entry name" value="HFD_SPT3"/>
    <property type="match status" value="1"/>
</dbReference>
<feature type="compositionally biased region" description="Basic and acidic residues" evidence="7">
    <location>
        <begin position="514"/>
        <end position="524"/>
    </location>
</feature>
<dbReference type="GO" id="GO:0003712">
    <property type="term" value="F:transcription coregulator activity"/>
    <property type="evidence" value="ECO:0007669"/>
    <property type="project" value="TreeGrafter"/>
</dbReference>
<feature type="region of interest" description="Disordered" evidence="7">
    <location>
        <begin position="306"/>
        <end position="447"/>
    </location>
</feature>
<dbReference type="InterPro" id="IPR003195">
    <property type="entry name" value="TFIID_TAF13"/>
</dbReference>
<dbReference type="GO" id="GO:0046982">
    <property type="term" value="F:protein heterodimerization activity"/>
    <property type="evidence" value="ECO:0007669"/>
    <property type="project" value="InterPro"/>
</dbReference>
<evidence type="ECO:0000256" key="5">
    <source>
        <dbReference type="ARBA" id="ARBA00023242"/>
    </source>
</evidence>
<evidence type="ECO:0000256" key="1">
    <source>
        <dbReference type="ARBA" id="ARBA00004123"/>
    </source>
</evidence>
<protein>
    <submittedName>
        <fullName evidence="8">TFIID-18kDa-domain-containing protein</fullName>
    </submittedName>
</protein>
<dbReference type="RefSeq" id="XP_025365640.1">
    <property type="nucleotide sequence ID" value="XM_025505315.1"/>
</dbReference>
<sequence length="572" mass="62728">MADADDNDDVLGMSSTSAAASGSGSSQYRYTQEIGQMMFVFGKVEDPPVEVLRAVEDIVRNQVIQMTMQARHISLLRHSRTMSPEDFIFLVRYDRAKVNRLRTYLSWKEVRKNAKEDGGGPGDVDLNNVGADDADMAKAQGGINRKLKVKLPWEISSVYTDYVVPGATSSTIRTINAEATAAAEDSDGKVGADAAGSAAVAAMDDELDEDDEEAMRDSLKRLKEADEATLKMTREEYEHYADCRTASFTFRKAKKFREFIASSNYLDVKPNDDIVDILGFLAFEVVREITLGACYAWEQERREQRKMLAGEEKRRRSSGGGESAVKRRKTGSDGSERGAGTSSSRGHKSSEAEQASRDIKREDTARSERDTDVRRGRSRIPVSRHSSSSPTKEMRSKETKGSPAKGKENEGEKKKKEEEEKPEIDYAALYPRGPFGGGNAEPTSFCGLFGFAPAMEELPSVKDMKPAPLHPQPPASKEGEAEAGATAKEREESSGEGEATAKKQDSQEGEASEGDGHAHANREVEETPILLLHHVREAFARLQRDKTTPMLSTGTSVGGPIGGLRKSRQLVI</sequence>
<dbReference type="GO" id="GO:0006366">
    <property type="term" value="P:transcription by RNA polymerase II"/>
    <property type="evidence" value="ECO:0007669"/>
    <property type="project" value="InterPro"/>
</dbReference>
<dbReference type="GO" id="GO:0005634">
    <property type="term" value="C:nucleus"/>
    <property type="evidence" value="ECO:0007669"/>
    <property type="project" value="UniProtKB-SubCell"/>
</dbReference>
<feature type="region of interest" description="Disordered" evidence="7">
    <location>
        <begin position="460"/>
        <end position="524"/>
    </location>
</feature>
<dbReference type="SUPFAM" id="SSF47113">
    <property type="entry name" value="Histone-fold"/>
    <property type="match status" value="1"/>
</dbReference>
<dbReference type="Proteomes" id="UP000245884">
    <property type="component" value="Unassembled WGS sequence"/>
</dbReference>
<keyword evidence="5" id="KW-0539">Nucleus</keyword>
<evidence type="ECO:0000256" key="6">
    <source>
        <dbReference type="ARBA" id="ARBA00061274"/>
    </source>
</evidence>
<feature type="compositionally biased region" description="Basic and acidic residues" evidence="7">
    <location>
        <begin position="348"/>
        <end position="375"/>
    </location>
</feature>
<dbReference type="GeneID" id="37027138"/>
<keyword evidence="4" id="KW-0804">Transcription</keyword>
<evidence type="ECO:0000256" key="2">
    <source>
        <dbReference type="ARBA" id="ARBA00023015"/>
    </source>
</evidence>
<keyword evidence="2" id="KW-0805">Transcription regulation</keyword>
<evidence type="ECO:0000256" key="4">
    <source>
        <dbReference type="ARBA" id="ARBA00023163"/>
    </source>
</evidence>
<dbReference type="InterPro" id="IPR009072">
    <property type="entry name" value="Histone-fold"/>
</dbReference>
<keyword evidence="3" id="KW-0010">Activator</keyword>
<dbReference type="STRING" id="1569628.A0A316V203"/>
<comment type="subcellular location">
    <subcellularLocation>
        <location evidence="1">Nucleus</location>
    </subcellularLocation>
</comment>
<dbReference type="FunFam" id="1.10.20.10:FF:000023">
    <property type="entry name" value="transcription initiation protein SPT3 homolog"/>
    <property type="match status" value="1"/>
</dbReference>
<dbReference type="PANTHER" id="PTHR11380:SF16">
    <property type="entry name" value="TRANSCRIPTION INITIATION PROTEIN SPT3 HOMOLOG"/>
    <property type="match status" value="1"/>
</dbReference>
<comment type="similarity">
    <text evidence="6">Belongs to the SPT3 family.</text>
</comment>
<reference evidence="8 9" key="1">
    <citation type="journal article" date="2018" name="Mol. Biol. Evol.">
        <title>Broad Genomic Sampling Reveals a Smut Pathogenic Ancestry of the Fungal Clade Ustilaginomycotina.</title>
        <authorList>
            <person name="Kijpornyongpan T."/>
            <person name="Mondo S.J."/>
            <person name="Barry K."/>
            <person name="Sandor L."/>
            <person name="Lee J."/>
            <person name="Lipzen A."/>
            <person name="Pangilinan J."/>
            <person name="LaButti K."/>
            <person name="Hainaut M."/>
            <person name="Henrissat B."/>
            <person name="Grigoriev I.V."/>
            <person name="Spatafora J.W."/>
            <person name="Aime M.C."/>
        </authorList>
    </citation>
    <scope>NUCLEOTIDE SEQUENCE [LARGE SCALE GENOMIC DNA]</scope>
    <source>
        <strain evidence="8 9">MCA 5214</strain>
    </source>
</reference>
<dbReference type="GO" id="GO:0006357">
    <property type="term" value="P:regulation of transcription by RNA polymerase II"/>
    <property type="evidence" value="ECO:0007669"/>
    <property type="project" value="UniProtKB-ARBA"/>
</dbReference>
<dbReference type="Pfam" id="PF02269">
    <property type="entry name" value="TFIID-18kDa"/>
    <property type="match status" value="1"/>
</dbReference>
<feature type="compositionally biased region" description="Basic and acidic residues" evidence="7">
    <location>
        <begin position="392"/>
        <end position="419"/>
    </location>
</feature>
<proteinExistence type="inferred from homology"/>
<feature type="region of interest" description="Disordered" evidence="7">
    <location>
        <begin position="550"/>
        <end position="572"/>
    </location>
</feature>
<gene>
    <name evidence="8" type="ORF">BDZ90DRAFT_230026</name>
</gene>
<dbReference type="Gene3D" id="1.10.20.10">
    <property type="entry name" value="Histone, subunit A"/>
    <property type="match status" value="1"/>
</dbReference>
<dbReference type="AlphaFoldDB" id="A0A316V203"/>
<dbReference type="PANTHER" id="PTHR11380">
    <property type="entry name" value="TRANSCRIPTION INITIATION FACTOR TFIID/SUPT3-RELATED"/>
    <property type="match status" value="1"/>
</dbReference>
<dbReference type="GO" id="GO:0000124">
    <property type="term" value="C:SAGA complex"/>
    <property type="evidence" value="ECO:0007669"/>
    <property type="project" value="UniProtKB-ARBA"/>
</dbReference>